<dbReference type="EMBL" id="HG793128">
    <property type="protein sequence ID" value="CDK27952.1"/>
    <property type="molecule type" value="Genomic_DNA"/>
</dbReference>
<dbReference type="Proteomes" id="UP000019384">
    <property type="component" value="Unassembled WGS sequence"/>
</dbReference>
<comment type="similarity">
    <text evidence="1">Belongs to the R-transferase family.</text>
</comment>
<evidence type="ECO:0000256" key="3">
    <source>
        <dbReference type="ARBA" id="ARBA00022679"/>
    </source>
</evidence>
<dbReference type="PANTHER" id="PTHR21367:SF1">
    <property type="entry name" value="ARGINYL-TRNA--PROTEIN TRANSFERASE 1"/>
    <property type="match status" value="1"/>
</dbReference>
<keyword evidence="3" id="KW-0808">Transferase</keyword>
<dbReference type="GO" id="GO:0006915">
    <property type="term" value="P:apoptotic process"/>
    <property type="evidence" value="ECO:0007669"/>
    <property type="project" value="EnsemblFungi"/>
</dbReference>
<dbReference type="InterPro" id="IPR007472">
    <property type="entry name" value="N-end_Aminoacyl_Trfase_C"/>
</dbReference>
<protein>
    <recommendedName>
        <fullName evidence="2">arginyltransferase</fullName>
        <ecNumber evidence="2">2.3.2.8</ecNumber>
    </recommendedName>
</protein>
<reference evidence="7" key="1">
    <citation type="submission" date="2013-12" db="EMBL/GenBank/DDBJ databases">
        <authorList>
            <person name="Genoscope - CEA"/>
        </authorList>
    </citation>
    <scope>NUCLEOTIDE SEQUENCE</scope>
    <source>
        <strain evidence="7">CBS 1993</strain>
    </source>
</reference>
<evidence type="ECO:0000313" key="7">
    <source>
        <dbReference type="EMBL" id="CDK27952.1"/>
    </source>
</evidence>
<sequence length="491" mass="56635">MSLHFASREDLFIFQNPVVYAHTDCGYCHGSKPDKKYGFSLESFRSHRSRLISVDYPRSVTIGVPISVISCERYERFLNLGYRRSGTFLYKMDALRGCCRMYPIRTNLDRIKLNKDHRHTVNRFTKRVLGTEIATKHNRPFSLDGLIEAESECSASRFHTIIEPADFSEEKFKLYCKYQIQVHKDKESDLSTKSFTRFLCKAPFRTENIDYVALNNWRKGGNIDQLRKMKGAIHECYYIDDQLVAVAVLDLLPNSVSSVYFIWDPAYASLGLGTLSALREALFTQRCGKQWYMMGYYIADCVKMKYKGKFGGEIWDQCSSQWVELAKVNHLIDDGRLCVFFSPEKEIPSRELPMKPSTASHEAKYYDIAETIYSTNGVAYKDALRVLETLGEINGLEDYFEENEFNLFDQKVVSEVYSSDVLPRVCPGLTPLWQIKELIDSKALENIEDCQRNPFVQPGLSLSKCNPDETKQVVDFVRLFGIDELKDILFV</sequence>
<gene>
    <name evidence="7" type="ORF">KUCA_T00003932001</name>
</gene>
<dbReference type="InterPro" id="IPR016181">
    <property type="entry name" value="Acyl_CoA_acyltransferase"/>
</dbReference>
<dbReference type="EC" id="2.3.2.8" evidence="2"/>
<dbReference type="GO" id="GO:0071596">
    <property type="term" value="P:ubiquitin-dependent protein catabolic process via the N-end rule pathway"/>
    <property type="evidence" value="ECO:0007669"/>
    <property type="project" value="EnsemblFungi"/>
</dbReference>
<dbReference type="PANTHER" id="PTHR21367">
    <property type="entry name" value="ARGININE-TRNA-PROTEIN TRANSFERASE 1"/>
    <property type="match status" value="1"/>
</dbReference>
<dbReference type="STRING" id="1382522.W6MRT1"/>
<dbReference type="SUPFAM" id="SSF55729">
    <property type="entry name" value="Acyl-CoA N-acyltransferases (Nat)"/>
    <property type="match status" value="1"/>
</dbReference>
<dbReference type="GeneID" id="34521332"/>
<evidence type="ECO:0000259" key="6">
    <source>
        <dbReference type="Pfam" id="PF04377"/>
    </source>
</evidence>
<evidence type="ECO:0000256" key="1">
    <source>
        <dbReference type="ARBA" id="ARBA00009991"/>
    </source>
</evidence>
<proteinExistence type="inferred from homology"/>
<feature type="domain" description="N-end aminoacyl transferase N-terminal" evidence="5">
    <location>
        <begin position="24"/>
        <end position="118"/>
    </location>
</feature>
<evidence type="ECO:0000256" key="4">
    <source>
        <dbReference type="ARBA" id="ARBA00023315"/>
    </source>
</evidence>
<dbReference type="HOGENOM" id="CLU_020349_2_2_1"/>
<dbReference type="OrthoDB" id="74183at2759"/>
<dbReference type="GO" id="GO:0005737">
    <property type="term" value="C:cytoplasm"/>
    <property type="evidence" value="ECO:0007669"/>
    <property type="project" value="TreeGrafter"/>
</dbReference>
<dbReference type="Pfam" id="PF04377">
    <property type="entry name" value="ATE_C"/>
    <property type="match status" value="1"/>
</dbReference>
<dbReference type="InterPro" id="IPR007471">
    <property type="entry name" value="N-end_Aminoacyl_Trfase_N"/>
</dbReference>
<organism evidence="7 8">
    <name type="scientific">Kuraishia capsulata CBS 1993</name>
    <dbReference type="NCBI Taxonomy" id="1382522"/>
    <lineage>
        <taxon>Eukaryota</taxon>
        <taxon>Fungi</taxon>
        <taxon>Dikarya</taxon>
        <taxon>Ascomycota</taxon>
        <taxon>Saccharomycotina</taxon>
        <taxon>Pichiomycetes</taxon>
        <taxon>Pichiales</taxon>
        <taxon>Pichiaceae</taxon>
        <taxon>Kuraishia</taxon>
    </lineage>
</organism>
<feature type="domain" description="N-end rule aminoacyl transferase C-terminal" evidence="6">
    <location>
        <begin position="170"/>
        <end position="311"/>
    </location>
</feature>
<name>W6MRT1_9ASCO</name>
<dbReference type="Pfam" id="PF04376">
    <property type="entry name" value="ATE_N"/>
    <property type="match status" value="1"/>
</dbReference>
<dbReference type="GO" id="GO:0004057">
    <property type="term" value="F:arginyl-tRNA--protein transferase activity"/>
    <property type="evidence" value="ECO:0007669"/>
    <property type="project" value="UniProtKB-EC"/>
</dbReference>
<evidence type="ECO:0000313" key="8">
    <source>
        <dbReference type="Proteomes" id="UP000019384"/>
    </source>
</evidence>
<dbReference type="InterPro" id="IPR030700">
    <property type="entry name" value="N-end_Aminoacyl_Trfase"/>
</dbReference>
<evidence type="ECO:0000259" key="5">
    <source>
        <dbReference type="Pfam" id="PF04376"/>
    </source>
</evidence>
<dbReference type="AlphaFoldDB" id="W6MRT1"/>
<keyword evidence="8" id="KW-1185">Reference proteome</keyword>
<accession>W6MRT1</accession>
<dbReference type="RefSeq" id="XP_022459944.1">
    <property type="nucleotide sequence ID" value="XM_022602397.1"/>
</dbReference>
<keyword evidence="4" id="KW-0012">Acyltransferase</keyword>
<reference evidence="7" key="2">
    <citation type="submission" date="2014-02" db="EMBL/GenBank/DDBJ databases">
        <title>Complete DNA sequence of /Kuraishia capsulata/ illustrates novel genomic features among budding yeasts (/Saccharomycotina/).</title>
        <authorList>
            <person name="Morales L."/>
            <person name="Noel B."/>
            <person name="Porcel B."/>
            <person name="Marcet-Houben M."/>
            <person name="Hullo M-F."/>
            <person name="Sacerdot C."/>
            <person name="Tekaia F."/>
            <person name="Leh-Louis V."/>
            <person name="Despons L."/>
            <person name="Khanna V."/>
            <person name="Aury J-M."/>
            <person name="Barbe V."/>
            <person name="Couloux A."/>
            <person name="Labadie K."/>
            <person name="Pelletier E."/>
            <person name="Souciet J-L."/>
            <person name="Boekhout T."/>
            <person name="Gabaldon T."/>
            <person name="Wincker P."/>
            <person name="Dujon B."/>
        </authorList>
    </citation>
    <scope>NUCLEOTIDE SEQUENCE</scope>
    <source>
        <strain evidence="7">CBS 1993</strain>
    </source>
</reference>
<evidence type="ECO:0000256" key="2">
    <source>
        <dbReference type="ARBA" id="ARBA00012025"/>
    </source>
</evidence>